<evidence type="ECO:0000259" key="2">
    <source>
        <dbReference type="Pfam" id="PF02541"/>
    </source>
</evidence>
<dbReference type="CDD" id="cd24052">
    <property type="entry name" value="ASKHA_NBD_HpPPX-GppA-like"/>
    <property type="match status" value="1"/>
</dbReference>
<dbReference type="AlphaFoldDB" id="A0A2W5YXP6"/>
<dbReference type="PANTHER" id="PTHR30005">
    <property type="entry name" value="EXOPOLYPHOSPHATASE"/>
    <property type="match status" value="1"/>
</dbReference>
<protein>
    <recommendedName>
        <fullName evidence="2">Ppx/GppA phosphatase N-terminal domain-containing protein</fullName>
    </recommendedName>
</protein>
<dbReference type="SUPFAM" id="SSF109604">
    <property type="entry name" value="HD-domain/PDEase-like"/>
    <property type="match status" value="1"/>
</dbReference>
<comment type="similarity">
    <text evidence="1">Belongs to the GppA/Ppx family.</text>
</comment>
<proteinExistence type="inferred from homology"/>
<dbReference type="SUPFAM" id="SSF53067">
    <property type="entry name" value="Actin-like ATPase domain"/>
    <property type="match status" value="2"/>
</dbReference>
<dbReference type="PANTHER" id="PTHR30005:SF0">
    <property type="entry name" value="RETROGRADE REGULATION PROTEIN 2"/>
    <property type="match status" value="1"/>
</dbReference>
<sequence>MGTLCIPRSGQADPRTLPILRSDVSSAPRAVADIGSNSARLLVVRPTDQGHLDVLADARVALRLMRDVDAGGRLSRAALNRTVQTLAAFATIARRHGARAVNVVATSAIRDAANREGFVAEAQRRSGLTIAVLSGEDEARLALVGAVAGLPVDNGAVIDLGGGSMEVAAFVRRRFRGGMTLPLGALRMGDLFLRHDPPRPDELAALRDHVREALSAVDVTDLAQAESLVGTGGTVRALAKAARGRGPAAVNRLHGYQLRRRDVASLADTLARLPSARRISVPGISSTRAESVLGGALVIEVLMELGGAESILVSGYGVRQGVILDQLDMPANRPRQVREASVSAVLARLRGGTAGTQRRRLLVTALAASLAPKVTGDLLEMAGHAARLVDAGARLDHHGRWSESASLATTADLDGFTHAELASIAAILLCAGGTTVPARLRRESGLSRPRLETAGALLALADDIDHRLPPARGAAVGALGRDGRLDVTGMPPMLIPAALSERCRLVLRRDVRELSDISHPRARKTRPDVAVEFK</sequence>
<evidence type="ECO:0000313" key="4">
    <source>
        <dbReference type="Proteomes" id="UP000248724"/>
    </source>
</evidence>
<dbReference type="EMBL" id="QHBU01000289">
    <property type="protein sequence ID" value="PZR77672.1"/>
    <property type="molecule type" value="Genomic_DNA"/>
</dbReference>
<dbReference type="InterPro" id="IPR043129">
    <property type="entry name" value="ATPase_NBD"/>
</dbReference>
<accession>A0A2W5YXP6</accession>
<dbReference type="InterPro" id="IPR003695">
    <property type="entry name" value="Ppx_GppA_N"/>
</dbReference>
<reference evidence="3 4" key="1">
    <citation type="journal article" date="2017" name="Nature">
        <title>Atmospheric trace gases support primary production in Antarctic desert surface soil.</title>
        <authorList>
            <person name="Ji M."/>
            <person name="Greening C."/>
            <person name="Vanwonterghem I."/>
            <person name="Carere C.R."/>
            <person name="Bay S.K."/>
            <person name="Steen J.A."/>
            <person name="Montgomery K."/>
            <person name="Lines T."/>
            <person name="Beardall J."/>
            <person name="van Dorst J."/>
            <person name="Snape I."/>
            <person name="Stott M.B."/>
            <person name="Hugenholtz P."/>
            <person name="Ferrari B.C."/>
        </authorList>
    </citation>
    <scope>NUCLEOTIDE SEQUENCE [LARGE SCALE GENOMIC DNA]</scope>
    <source>
        <strain evidence="3">RRmetagenome_bin12</strain>
    </source>
</reference>
<gene>
    <name evidence="3" type="ORF">DLM65_15170</name>
</gene>
<feature type="domain" description="Ppx/GppA phosphatase N-terminal" evidence="2">
    <location>
        <begin position="44"/>
        <end position="328"/>
    </location>
</feature>
<evidence type="ECO:0000256" key="1">
    <source>
        <dbReference type="ARBA" id="ARBA00007125"/>
    </source>
</evidence>
<name>A0A2W5YXP6_9BACT</name>
<dbReference type="Proteomes" id="UP000248724">
    <property type="component" value="Unassembled WGS sequence"/>
</dbReference>
<dbReference type="Gene3D" id="1.10.3210.10">
    <property type="entry name" value="Hypothetical protein af1432"/>
    <property type="match status" value="1"/>
</dbReference>
<dbReference type="GO" id="GO:0016462">
    <property type="term" value="F:pyrophosphatase activity"/>
    <property type="evidence" value="ECO:0007669"/>
    <property type="project" value="TreeGrafter"/>
</dbReference>
<comment type="caution">
    <text evidence="3">The sequence shown here is derived from an EMBL/GenBank/DDBJ whole genome shotgun (WGS) entry which is preliminary data.</text>
</comment>
<dbReference type="Gene3D" id="3.30.420.150">
    <property type="entry name" value="Exopolyphosphatase. Domain 2"/>
    <property type="match status" value="1"/>
</dbReference>
<dbReference type="Pfam" id="PF02541">
    <property type="entry name" value="Ppx-GppA"/>
    <property type="match status" value="1"/>
</dbReference>
<evidence type="ECO:0000313" key="3">
    <source>
        <dbReference type="EMBL" id="PZR77672.1"/>
    </source>
</evidence>
<dbReference type="InterPro" id="IPR050273">
    <property type="entry name" value="GppA/Ppx_hydrolase"/>
</dbReference>
<organism evidence="3 4">
    <name type="scientific">Candidatus Aeolococcus gillhamiae</name>
    <dbReference type="NCBI Taxonomy" id="3127015"/>
    <lineage>
        <taxon>Bacteria</taxon>
        <taxon>Bacillati</taxon>
        <taxon>Candidatus Dormiibacterota</taxon>
        <taxon>Candidatus Dormibacteria</taxon>
        <taxon>Candidatus Aeolococcales</taxon>
        <taxon>Candidatus Aeolococcaceae</taxon>
        <taxon>Candidatus Aeolococcus</taxon>
    </lineage>
</organism>
<dbReference type="Gene3D" id="3.30.420.40">
    <property type="match status" value="1"/>
</dbReference>